<keyword evidence="2" id="KW-1185">Reference proteome</keyword>
<dbReference type="EMBL" id="CP036278">
    <property type="protein sequence ID" value="QDU56742.1"/>
    <property type="molecule type" value="Genomic_DNA"/>
</dbReference>
<organism evidence="1 2">
    <name type="scientific">Aeoliella mucimassa</name>
    <dbReference type="NCBI Taxonomy" id="2527972"/>
    <lineage>
        <taxon>Bacteria</taxon>
        <taxon>Pseudomonadati</taxon>
        <taxon>Planctomycetota</taxon>
        <taxon>Planctomycetia</taxon>
        <taxon>Pirellulales</taxon>
        <taxon>Lacipirellulaceae</taxon>
        <taxon>Aeoliella</taxon>
    </lineage>
</organism>
<dbReference type="KEGG" id="amuc:Pan181_29520"/>
<gene>
    <name evidence="1" type="ORF">Pan181_29520</name>
</gene>
<proteinExistence type="predicted"/>
<name>A0A518APV7_9BACT</name>
<sequence length="69" mass="8141">MEADRIVIFIKQYHGPADRATTGINPQPIMKQLLTFYLRRQFTSPWKRRLTLNVHHAIIFVMYPSGDCH</sequence>
<evidence type="ECO:0000313" key="2">
    <source>
        <dbReference type="Proteomes" id="UP000315750"/>
    </source>
</evidence>
<reference evidence="1 2" key="1">
    <citation type="submission" date="2019-02" db="EMBL/GenBank/DDBJ databases">
        <title>Deep-cultivation of Planctomycetes and their phenomic and genomic characterization uncovers novel biology.</title>
        <authorList>
            <person name="Wiegand S."/>
            <person name="Jogler M."/>
            <person name="Boedeker C."/>
            <person name="Pinto D."/>
            <person name="Vollmers J."/>
            <person name="Rivas-Marin E."/>
            <person name="Kohn T."/>
            <person name="Peeters S.H."/>
            <person name="Heuer A."/>
            <person name="Rast P."/>
            <person name="Oberbeckmann S."/>
            <person name="Bunk B."/>
            <person name="Jeske O."/>
            <person name="Meyerdierks A."/>
            <person name="Storesund J.E."/>
            <person name="Kallscheuer N."/>
            <person name="Luecker S."/>
            <person name="Lage O.M."/>
            <person name="Pohl T."/>
            <person name="Merkel B.J."/>
            <person name="Hornburger P."/>
            <person name="Mueller R.-W."/>
            <person name="Bruemmer F."/>
            <person name="Labrenz M."/>
            <person name="Spormann A.M."/>
            <person name="Op den Camp H."/>
            <person name="Overmann J."/>
            <person name="Amann R."/>
            <person name="Jetten M.S.M."/>
            <person name="Mascher T."/>
            <person name="Medema M.H."/>
            <person name="Devos D.P."/>
            <person name="Kaster A.-K."/>
            <person name="Ovreas L."/>
            <person name="Rohde M."/>
            <person name="Galperin M.Y."/>
            <person name="Jogler C."/>
        </authorList>
    </citation>
    <scope>NUCLEOTIDE SEQUENCE [LARGE SCALE GENOMIC DNA]</scope>
    <source>
        <strain evidence="1 2">Pan181</strain>
    </source>
</reference>
<evidence type="ECO:0000313" key="1">
    <source>
        <dbReference type="EMBL" id="QDU56742.1"/>
    </source>
</evidence>
<dbReference type="Proteomes" id="UP000315750">
    <property type="component" value="Chromosome"/>
</dbReference>
<protein>
    <submittedName>
        <fullName evidence="1">Uncharacterized protein</fullName>
    </submittedName>
</protein>
<accession>A0A518APV7</accession>
<dbReference type="AlphaFoldDB" id="A0A518APV7"/>